<accession>A0A4U5NSP3</accession>
<feature type="region of interest" description="Disordered" evidence="1">
    <location>
        <begin position="243"/>
        <end position="270"/>
    </location>
</feature>
<dbReference type="OrthoDB" id="28829at2759"/>
<evidence type="ECO:0000313" key="3">
    <source>
        <dbReference type="EMBL" id="TKR86567.1"/>
    </source>
</evidence>
<sequence>MFQQRFFVGRSVGNRQDPEFARHRLRTGQFQALFCHQRNRPTDHSILELQLFAPPLSLIGVCGSDRHVSLVLRAYVDALLDNKSSQDWLNYLRFTIVAPPHSLIGRFLTNCSANGDNSLTDSYWRSLFDRQTSAELSSATLKDIGEKLKIATTPVEPRTSRSPAAHLTTINIPIGEAMLQLIDGVVDEKDNSQVFIPFLNEVRVGSAFPLEDDNESVQGSPRQMTLNFDDYFPVTCSTSGANMNSSPSVQAFPNSGGSPPNSPLSTNKPADGKELQVEYWTSEFATVNSNFAYSGGQPTTPQKKDSNAVVAGVKWSMKSSFRQLCVTRKNLSPLLSLSFVKHQKRKDKVLHKLGIRDKNRMRQDQPDVSSNQNIPNVTRMICSGKHSNLKIAVDGSVWSGVKFFQVGNWQTHVKFFPICIQISLPSRSSESSS</sequence>
<keyword evidence="4" id="KW-1185">Reference proteome</keyword>
<reference evidence="3 4" key="2">
    <citation type="journal article" date="2019" name="G3 (Bethesda)">
        <title>Hybrid Assembly of the Genome of the Entomopathogenic Nematode Steinernema carpocapsae Identifies the X-Chromosome.</title>
        <authorList>
            <person name="Serra L."/>
            <person name="Macchietto M."/>
            <person name="Macias-Munoz A."/>
            <person name="McGill C.J."/>
            <person name="Rodriguez I.M."/>
            <person name="Rodriguez B."/>
            <person name="Murad R."/>
            <person name="Mortazavi A."/>
        </authorList>
    </citation>
    <scope>NUCLEOTIDE SEQUENCE [LARGE SCALE GENOMIC DNA]</scope>
    <source>
        <strain evidence="3 4">ALL</strain>
    </source>
</reference>
<dbReference type="PANTHER" id="PTHR13280">
    <property type="entry name" value="PHOSPHOFURIN ACIDIC CLUSTER SORTING PROTEIN"/>
    <property type="match status" value="1"/>
</dbReference>
<dbReference type="PANTHER" id="PTHR13280:SF17">
    <property type="entry name" value="KRUEPPEL TARGET AT 95D, ISOFORM A"/>
    <property type="match status" value="1"/>
</dbReference>
<comment type="caution">
    <text evidence="3">The sequence shown here is derived from an EMBL/GenBank/DDBJ whole genome shotgun (WGS) entry which is preliminary data.</text>
</comment>
<evidence type="ECO:0000259" key="2">
    <source>
        <dbReference type="Pfam" id="PF10254"/>
    </source>
</evidence>
<dbReference type="Proteomes" id="UP000298663">
    <property type="component" value="Unassembled WGS sequence"/>
</dbReference>
<reference evidence="3 4" key="1">
    <citation type="journal article" date="2015" name="Genome Biol.">
        <title>Comparative genomics of Steinernema reveals deeply conserved gene regulatory networks.</title>
        <authorList>
            <person name="Dillman A.R."/>
            <person name="Macchietto M."/>
            <person name="Porter C.F."/>
            <person name="Rogers A."/>
            <person name="Williams B."/>
            <person name="Antoshechkin I."/>
            <person name="Lee M.M."/>
            <person name="Goodwin Z."/>
            <person name="Lu X."/>
            <person name="Lewis E.E."/>
            <person name="Goodrich-Blair H."/>
            <person name="Stock S.P."/>
            <person name="Adams B.J."/>
            <person name="Sternberg P.W."/>
            <person name="Mortazavi A."/>
        </authorList>
    </citation>
    <scope>NUCLEOTIDE SEQUENCE [LARGE SCALE GENOMIC DNA]</scope>
    <source>
        <strain evidence="3 4">ALL</strain>
    </source>
</reference>
<dbReference type="STRING" id="34508.A0A4U5NSP3"/>
<dbReference type="EMBL" id="AZBU02000003">
    <property type="protein sequence ID" value="TKR86567.1"/>
    <property type="molecule type" value="Genomic_DNA"/>
</dbReference>
<proteinExistence type="predicted"/>
<name>A0A4U5NSP3_STECR</name>
<feature type="domain" description="Phosphofurin acidic cluster sorting protein 1/2 C-terminal" evidence="2">
    <location>
        <begin position="59"/>
        <end position="420"/>
    </location>
</feature>
<dbReference type="InterPro" id="IPR019381">
    <property type="entry name" value="PACS1/2_C"/>
</dbReference>
<dbReference type="AlphaFoldDB" id="A0A4U5NSP3"/>
<feature type="compositionally biased region" description="Polar residues" evidence="1">
    <location>
        <begin position="243"/>
        <end position="252"/>
    </location>
</feature>
<organism evidence="3 4">
    <name type="scientific">Steinernema carpocapsae</name>
    <name type="common">Entomopathogenic nematode</name>
    <dbReference type="NCBI Taxonomy" id="34508"/>
    <lineage>
        <taxon>Eukaryota</taxon>
        <taxon>Metazoa</taxon>
        <taxon>Ecdysozoa</taxon>
        <taxon>Nematoda</taxon>
        <taxon>Chromadorea</taxon>
        <taxon>Rhabditida</taxon>
        <taxon>Tylenchina</taxon>
        <taxon>Panagrolaimomorpha</taxon>
        <taxon>Strongyloidoidea</taxon>
        <taxon>Steinernematidae</taxon>
        <taxon>Steinernema</taxon>
    </lineage>
</organism>
<gene>
    <name evidence="3" type="ORF">L596_011137</name>
</gene>
<evidence type="ECO:0000256" key="1">
    <source>
        <dbReference type="SAM" id="MobiDB-lite"/>
    </source>
</evidence>
<feature type="compositionally biased region" description="Low complexity" evidence="1">
    <location>
        <begin position="253"/>
        <end position="265"/>
    </location>
</feature>
<dbReference type="Pfam" id="PF10254">
    <property type="entry name" value="Pacs-1"/>
    <property type="match status" value="1"/>
</dbReference>
<protein>
    <recommendedName>
        <fullName evidence="2">Phosphofurin acidic cluster sorting protein 1/2 C-terminal domain-containing protein</fullName>
    </recommendedName>
</protein>
<evidence type="ECO:0000313" key="4">
    <source>
        <dbReference type="Proteomes" id="UP000298663"/>
    </source>
</evidence>
<dbReference type="GO" id="GO:0072659">
    <property type="term" value="P:protein localization to plasma membrane"/>
    <property type="evidence" value="ECO:0007669"/>
    <property type="project" value="TreeGrafter"/>
</dbReference>